<evidence type="ECO:0000313" key="3">
    <source>
        <dbReference type="EMBL" id="BAT25379.1"/>
    </source>
</evidence>
<evidence type="ECO:0008006" key="4">
    <source>
        <dbReference type="Google" id="ProtNLM"/>
    </source>
</evidence>
<dbReference type="AlphaFoldDB" id="A0A0P0YVJ6"/>
<dbReference type="InterPro" id="IPR012875">
    <property type="entry name" value="SDHF4"/>
</dbReference>
<feature type="compositionally biased region" description="Basic and acidic residues" evidence="2">
    <location>
        <begin position="26"/>
        <end position="41"/>
    </location>
</feature>
<name>A0A0P0YVJ6_9HYPH</name>
<feature type="region of interest" description="Disordered" evidence="2">
    <location>
        <begin position="26"/>
        <end position="66"/>
    </location>
</feature>
<reference evidence="3" key="1">
    <citation type="journal article" date="2015" name="Proc. Natl. Acad. Sci. U.S.A.">
        <title>Bacterial clade with the ribosomal RNA operon on a small plasmid rather than the chromosome.</title>
        <authorList>
            <person name="Anda M."/>
            <person name="Ohtsubo Y."/>
            <person name="Okubo T."/>
            <person name="Sugawara M."/>
            <person name="Nagata Y."/>
            <person name="Tsuda M."/>
            <person name="Minamisawa K."/>
            <person name="Mitsui H."/>
        </authorList>
    </citation>
    <scope>NUCLEOTIDE SEQUENCE</scope>
    <source>
        <strain evidence="3">DSM 21988</strain>
    </source>
</reference>
<protein>
    <recommendedName>
        <fullName evidence="4">Dihydrodipicolinate reductase</fullName>
    </recommendedName>
</protein>
<evidence type="ECO:0000256" key="1">
    <source>
        <dbReference type="ARBA" id="ARBA00005701"/>
    </source>
</evidence>
<evidence type="ECO:0000256" key="2">
    <source>
        <dbReference type="SAM" id="MobiDB-lite"/>
    </source>
</evidence>
<dbReference type="RefSeq" id="WP_060610577.1">
    <property type="nucleotide sequence ID" value="NZ_BBWQ01000025.1"/>
</dbReference>
<organism evidence="3">
    <name type="scientific">Aureimonas altamirensis</name>
    <dbReference type="NCBI Taxonomy" id="370622"/>
    <lineage>
        <taxon>Bacteria</taxon>
        <taxon>Pseudomonadati</taxon>
        <taxon>Pseudomonadota</taxon>
        <taxon>Alphaproteobacteria</taxon>
        <taxon>Hyphomicrobiales</taxon>
        <taxon>Aurantimonadaceae</taxon>
        <taxon>Aureimonas</taxon>
    </lineage>
</organism>
<comment type="similarity">
    <text evidence="1">Belongs to the SDHAF4 family.</text>
</comment>
<proteinExistence type="inferred from homology"/>
<sequence length="66" mass="7322">MTQDNAAPARRFEDLPAAAQRALLEAQERRAAEPKADDKPVEINGRNGPEPVRYGDWEKNGIASDF</sequence>
<dbReference type="Pfam" id="PF07896">
    <property type="entry name" value="DUF1674"/>
    <property type="match status" value="1"/>
</dbReference>
<accession>A0A0P0YVJ6</accession>
<dbReference type="EMBL" id="LC066369">
    <property type="protein sequence ID" value="BAT25379.1"/>
    <property type="molecule type" value="Genomic_DNA"/>
</dbReference>